<dbReference type="Pfam" id="PF06426">
    <property type="entry name" value="SATase_N"/>
    <property type="match status" value="1"/>
</dbReference>
<protein>
    <recommendedName>
        <fullName evidence="1">Serine acetyltransferase</fullName>
    </recommendedName>
</protein>
<evidence type="ECO:0000256" key="1">
    <source>
        <dbReference type="ARBA" id="ARBA00018522"/>
    </source>
</evidence>
<feature type="domain" description="Serine acetyltransferase N-terminal" evidence="5">
    <location>
        <begin position="81"/>
        <end position="151"/>
    </location>
</feature>
<dbReference type="InterPro" id="IPR042122">
    <property type="entry name" value="Ser_AcTrfase_N_sf"/>
</dbReference>
<dbReference type="EMBL" id="JABRWJ010000001">
    <property type="protein sequence ID" value="NRF65922.1"/>
    <property type="molecule type" value="Genomic_DNA"/>
</dbReference>
<evidence type="ECO:0000313" key="7">
    <source>
        <dbReference type="Proteomes" id="UP000737171"/>
    </source>
</evidence>
<keyword evidence="4" id="KW-0012">Acyltransferase</keyword>
<keyword evidence="3" id="KW-0808">Transferase</keyword>
<dbReference type="CDD" id="cd03354">
    <property type="entry name" value="LbH_SAT"/>
    <property type="match status" value="1"/>
</dbReference>
<keyword evidence="7" id="KW-1185">Reference proteome</keyword>
<dbReference type="PANTHER" id="PTHR42811">
    <property type="entry name" value="SERINE ACETYLTRANSFERASE"/>
    <property type="match status" value="1"/>
</dbReference>
<dbReference type="Proteomes" id="UP000737171">
    <property type="component" value="Unassembled WGS sequence"/>
</dbReference>
<comment type="caution">
    <text evidence="6">The sequence shown here is derived from an EMBL/GenBank/DDBJ whole genome shotgun (WGS) entry which is preliminary data.</text>
</comment>
<evidence type="ECO:0000313" key="6">
    <source>
        <dbReference type="EMBL" id="NRF65922.1"/>
    </source>
</evidence>
<reference evidence="6 7" key="1">
    <citation type="submission" date="2020-05" db="EMBL/GenBank/DDBJ databases">
        <title>Aquincola sp. isolate from soil.</title>
        <authorList>
            <person name="Han J."/>
            <person name="Kim D.-U."/>
        </authorList>
    </citation>
    <scope>NUCLEOTIDE SEQUENCE [LARGE SCALE GENOMIC DNA]</scope>
    <source>
        <strain evidence="6 7">S2</strain>
    </source>
</reference>
<dbReference type="Gene3D" id="1.10.3130.10">
    <property type="entry name" value="serine acetyltransferase, domain 1"/>
    <property type="match status" value="1"/>
</dbReference>
<sequence length="296" mass="31308">MNEALTTVDISRIHGLSTLLESEHEGLPAGAMSLTPSDVDELMRSLLDLSLPHRRARSFGTGASRRNSTATEGLTQALKLLSAGITSVLSLPVARQSNRSWRAEEVAMEFLEAIPRIRGLLIEDVRVTYERDPAAGSVWEVMLAYPGVIAVAAYRLAHALLALEVPVIPRMMSAWAHRATGIDIHPAAKIGERLAIDHGTGIVIGQTAVVGSNVSIYHGVTLGALSPRDDANSDCPHRRTKRHPTVEDDVVLYANATVLGGATVVGKGAVLGASVFVTRSVAPGAVIVANARGRSG</sequence>
<name>A0ABX2EC32_9BURK</name>
<organism evidence="6 7">
    <name type="scientific">Pseudaquabacterium terrae</name>
    <dbReference type="NCBI Taxonomy" id="2732868"/>
    <lineage>
        <taxon>Bacteria</taxon>
        <taxon>Pseudomonadati</taxon>
        <taxon>Pseudomonadota</taxon>
        <taxon>Betaproteobacteria</taxon>
        <taxon>Burkholderiales</taxon>
        <taxon>Sphaerotilaceae</taxon>
        <taxon>Pseudaquabacterium</taxon>
    </lineage>
</organism>
<dbReference type="Gene3D" id="2.160.10.10">
    <property type="entry name" value="Hexapeptide repeat proteins"/>
    <property type="match status" value="1"/>
</dbReference>
<accession>A0ABX2EC32</accession>
<dbReference type="InterPro" id="IPR011004">
    <property type="entry name" value="Trimer_LpxA-like_sf"/>
</dbReference>
<gene>
    <name evidence="6" type="ORF">HLB44_02865</name>
</gene>
<dbReference type="RefSeq" id="WP_173120398.1">
    <property type="nucleotide sequence ID" value="NZ_JABRWJ010000001.1"/>
</dbReference>
<dbReference type="SUPFAM" id="SSF51161">
    <property type="entry name" value="Trimeric LpxA-like enzymes"/>
    <property type="match status" value="1"/>
</dbReference>
<evidence type="ECO:0000256" key="3">
    <source>
        <dbReference type="ARBA" id="ARBA00022679"/>
    </source>
</evidence>
<proteinExistence type="predicted"/>
<evidence type="ECO:0000256" key="2">
    <source>
        <dbReference type="ARBA" id="ARBA00022605"/>
    </source>
</evidence>
<evidence type="ECO:0000259" key="5">
    <source>
        <dbReference type="Pfam" id="PF06426"/>
    </source>
</evidence>
<keyword evidence="2" id="KW-0028">Amino-acid biosynthesis</keyword>
<dbReference type="InterPro" id="IPR045304">
    <property type="entry name" value="LbH_SAT"/>
</dbReference>
<evidence type="ECO:0000256" key="4">
    <source>
        <dbReference type="ARBA" id="ARBA00023315"/>
    </source>
</evidence>
<dbReference type="InterPro" id="IPR010493">
    <property type="entry name" value="Ser_AcTrfase_N"/>
</dbReference>